<sequence>MNECQQEKIQKYRDYLIENTRFDDLWQTLTEPSFGNQRELIFTDRMIQDIVDENNDCGDECRNERFYDLIVTSPHLEAFDILKNALSSSGHNDLAKLLLEDKLVCTEVDMSLPTKHLALPPLLEKVKVSRSRSLSIWATMRQKYTSYVVQSSPRGYLLLINMRFIWNPLSQERKGSDVDVKNLKSLFHQLNYAIIEYQDLTLVQIEEAIEEFSHMPELAEVDSVLVFVMSHGRDPSTRKPDDPPLKSPGRESVDIETEDNKFINSNDIADKINQSSTIRPNTPRMFFFNVCRGNMTDWGPNGRQVAYNSSDHIADTSTEVDALRFTPGMHPTPSQPISSPNENGLNRTQAGPSGNGFNGPEVGSNENGFSEPLLPQAGPSETGFNGPEVSPSENGFNEPRLPQLNPNETGFNGPEVSSNEISPNGPHLPQVRPNRLVLIPSNGMTHPLKSSHVSNQPWNNIGSSSNGSPVGLSENTLTNKNKAIENNKSNGHQANGSPSNNNPLVINFFHGSDHKSQHGNTPSDTNHAHSNGFVDPPPEGSSARLSPRKGSPQLVFHRGSAPTLPRLEPTNYSTSCCCIPRSNNKDKSLARCAVWLARFFKCSMPNIDREDDTDRVGVMGLLTINETENETTAGSSHLSNGQSMTEPTVSSYPGGSQHATEPIDIPTTPLSPEESCGEKSHSPKGSATSNGSIRSTISEVFHTISNKMHLPNKSHPRPRDKLTGDIFMAFSTVDGYNSKRHPSRGSWFITFICQVFAEMAKDTDLLSMMEEVDRRMRERCDAMYGTQMYVKKTEGFSKKFFFNVVLDE</sequence>
<evidence type="ECO:0000256" key="7">
    <source>
        <dbReference type="RuleBase" id="RU003971"/>
    </source>
</evidence>
<reference evidence="11" key="1">
    <citation type="submission" date="2021-05" db="EMBL/GenBank/DDBJ databases">
        <authorList>
            <person name="Alioto T."/>
            <person name="Alioto T."/>
            <person name="Gomez Garrido J."/>
        </authorList>
    </citation>
    <scope>NUCLEOTIDE SEQUENCE</scope>
</reference>
<dbReference type="InterPro" id="IPR011600">
    <property type="entry name" value="Pept_C14_caspase"/>
</dbReference>
<dbReference type="PANTHER" id="PTHR47901">
    <property type="entry name" value="CASPASE RECRUITMENT DOMAIN-CONTAINING PROTEIN 18"/>
    <property type="match status" value="1"/>
</dbReference>
<dbReference type="InterPro" id="IPR001309">
    <property type="entry name" value="Pept_C14_p20"/>
</dbReference>
<dbReference type="InterPro" id="IPR002398">
    <property type="entry name" value="Pept_C14"/>
</dbReference>
<dbReference type="EMBL" id="HBUF01093005">
    <property type="protein sequence ID" value="CAG6636127.1"/>
    <property type="molecule type" value="Transcribed_RNA"/>
</dbReference>
<keyword evidence="6" id="KW-0865">Zymogen</keyword>
<proteinExistence type="inferred from homology"/>
<accession>A0A8D8QR36</accession>
<feature type="region of interest" description="Disordered" evidence="8">
    <location>
        <begin position="232"/>
        <end position="255"/>
    </location>
</feature>
<evidence type="ECO:0000256" key="6">
    <source>
        <dbReference type="ARBA" id="ARBA00023145"/>
    </source>
</evidence>
<dbReference type="GO" id="GO:0006508">
    <property type="term" value="P:proteolysis"/>
    <property type="evidence" value="ECO:0007669"/>
    <property type="project" value="UniProtKB-KW"/>
</dbReference>
<feature type="region of interest" description="Disordered" evidence="8">
    <location>
        <begin position="627"/>
        <end position="693"/>
    </location>
</feature>
<name>A0A8D8QR36_9HEMI</name>
<dbReference type="Gene3D" id="1.10.533.10">
    <property type="entry name" value="Death Domain, Fas"/>
    <property type="match status" value="1"/>
</dbReference>
<dbReference type="Gene3D" id="3.30.70.1470">
    <property type="entry name" value="Caspase-like"/>
    <property type="match status" value="1"/>
</dbReference>
<feature type="compositionally biased region" description="Polar residues" evidence="8">
    <location>
        <begin position="335"/>
        <end position="352"/>
    </location>
</feature>
<evidence type="ECO:0000256" key="8">
    <source>
        <dbReference type="SAM" id="MobiDB-lite"/>
    </source>
</evidence>
<feature type="compositionally biased region" description="Polar residues" evidence="8">
    <location>
        <begin position="683"/>
        <end position="693"/>
    </location>
</feature>
<dbReference type="PRINTS" id="PR00376">
    <property type="entry name" value="IL1BCENZYME"/>
</dbReference>
<evidence type="ECO:0000256" key="2">
    <source>
        <dbReference type="ARBA" id="ARBA00022670"/>
    </source>
</evidence>
<evidence type="ECO:0000259" key="10">
    <source>
        <dbReference type="PROSITE" id="PS50208"/>
    </source>
</evidence>
<keyword evidence="4" id="KW-0378">Hydrolase</keyword>
<feature type="region of interest" description="Disordered" evidence="8">
    <location>
        <begin position="327"/>
        <end position="566"/>
    </location>
</feature>
<dbReference type="SMART" id="SM00115">
    <property type="entry name" value="CASc"/>
    <property type="match status" value="1"/>
</dbReference>
<dbReference type="AlphaFoldDB" id="A0A8D8QR36"/>
<feature type="compositionally biased region" description="Polar residues" evidence="8">
    <location>
        <begin position="518"/>
        <end position="529"/>
    </location>
</feature>
<dbReference type="InterPro" id="IPR002138">
    <property type="entry name" value="Pept_C14_p10"/>
</dbReference>
<keyword evidence="5" id="KW-0788">Thiol protease</keyword>
<dbReference type="PROSITE" id="PS50207">
    <property type="entry name" value="CASPASE_P10"/>
    <property type="match status" value="1"/>
</dbReference>
<evidence type="ECO:0000259" key="9">
    <source>
        <dbReference type="PROSITE" id="PS50207"/>
    </source>
</evidence>
<dbReference type="CDD" id="cd01671">
    <property type="entry name" value="CARD"/>
    <property type="match status" value="1"/>
</dbReference>
<dbReference type="Gene3D" id="3.40.50.1460">
    <property type="match status" value="1"/>
</dbReference>
<dbReference type="PROSITE" id="PS50208">
    <property type="entry name" value="CASPASE_P20"/>
    <property type="match status" value="1"/>
</dbReference>
<evidence type="ECO:0000313" key="11">
    <source>
        <dbReference type="EMBL" id="CAG6636127.1"/>
    </source>
</evidence>
<evidence type="ECO:0000256" key="4">
    <source>
        <dbReference type="ARBA" id="ARBA00022801"/>
    </source>
</evidence>
<dbReference type="InterPro" id="IPR015917">
    <property type="entry name" value="Pept_C14A"/>
</dbReference>
<feature type="compositionally biased region" description="Polar residues" evidence="8">
    <location>
        <begin position="451"/>
        <end position="504"/>
    </location>
</feature>
<organism evidence="11">
    <name type="scientific">Cacopsylla melanoneura</name>
    <dbReference type="NCBI Taxonomy" id="428564"/>
    <lineage>
        <taxon>Eukaryota</taxon>
        <taxon>Metazoa</taxon>
        <taxon>Ecdysozoa</taxon>
        <taxon>Arthropoda</taxon>
        <taxon>Hexapoda</taxon>
        <taxon>Insecta</taxon>
        <taxon>Pterygota</taxon>
        <taxon>Neoptera</taxon>
        <taxon>Paraneoptera</taxon>
        <taxon>Hemiptera</taxon>
        <taxon>Sternorrhyncha</taxon>
        <taxon>Psylloidea</taxon>
        <taxon>Psyllidae</taxon>
        <taxon>Psyllinae</taxon>
        <taxon>Cacopsylla</taxon>
    </lineage>
</organism>
<feature type="compositionally biased region" description="Polar residues" evidence="8">
    <location>
        <begin position="633"/>
        <end position="659"/>
    </location>
</feature>
<evidence type="ECO:0000256" key="3">
    <source>
        <dbReference type="ARBA" id="ARBA00022703"/>
    </source>
</evidence>
<dbReference type="InterPro" id="IPR011029">
    <property type="entry name" value="DEATH-like_dom_sf"/>
</dbReference>
<dbReference type="PANTHER" id="PTHR47901:SF8">
    <property type="entry name" value="CASPASE-3"/>
    <property type="match status" value="1"/>
</dbReference>
<feature type="domain" description="Caspase family p10" evidence="9">
    <location>
        <begin position="716"/>
        <end position="802"/>
    </location>
</feature>
<keyword evidence="2" id="KW-0645">Protease</keyword>
<dbReference type="Pfam" id="PF00656">
    <property type="entry name" value="Peptidase_C14"/>
    <property type="match status" value="2"/>
</dbReference>
<protein>
    <submittedName>
        <fullName evidence="11">Caspase-2</fullName>
    </submittedName>
</protein>
<dbReference type="InterPro" id="IPR029030">
    <property type="entry name" value="Caspase-like_dom_sf"/>
</dbReference>
<dbReference type="GO" id="GO:0006915">
    <property type="term" value="P:apoptotic process"/>
    <property type="evidence" value="ECO:0007669"/>
    <property type="project" value="UniProtKB-KW"/>
</dbReference>
<comment type="similarity">
    <text evidence="1 7">Belongs to the peptidase C14A family.</text>
</comment>
<dbReference type="SUPFAM" id="SSF52129">
    <property type="entry name" value="Caspase-like"/>
    <property type="match status" value="2"/>
</dbReference>
<evidence type="ECO:0000256" key="1">
    <source>
        <dbReference type="ARBA" id="ARBA00010134"/>
    </source>
</evidence>
<feature type="domain" description="Caspase family p20" evidence="10">
    <location>
        <begin position="157"/>
        <end position="295"/>
    </location>
</feature>
<feature type="compositionally biased region" description="Polar residues" evidence="8">
    <location>
        <begin position="404"/>
        <end position="422"/>
    </location>
</feature>
<keyword evidence="3" id="KW-0053">Apoptosis</keyword>
<dbReference type="GO" id="GO:0004197">
    <property type="term" value="F:cysteine-type endopeptidase activity"/>
    <property type="evidence" value="ECO:0007669"/>
    <property type="project" value="InterPro"/>
</dbReference>
<evidence type="ECO:0000256" key="5">
    <source>
        <dbReference type="ARBA" id="ARBA00022807"/>
    </source>
</evidence>